<dbReference type="InterPro" id="IPR013103">
    <property type="entry name" value="RVT_2"/>
</dbReference>
<accession>A0A371G0W0</accession>
<keyword evidence="3" id="KW-1185">Reference proteome</keyword>
<sequence length="192" mass="22818">MKIANKMQYRGEKIEDVTIVKICMCIMIHELNYVVCSIKESKDITNLSLDELQSSLKTEKTINNEIDAIGRNDSWEMCDLLTQNHWSKVSLQNKIERKWTNAISTFLHGYLEEKELLIIFLYVNDIIHIRNCTDMFDEFKKSMKEEFEMTNLGMMHYFLGIEDCNLVNFCIEYGLKLHKDHERKMINNILYK</sequence>
<protein>
    <recommendedName>
        <fullName evidence="1">Reverse transcriptase Ty1/copia-type domain-containing protein</fullName>
    </recommendedName>
</protein>
<dbReference type="AlphaFoldDB" id="A0A371G0W0"/>
<organism evidence="2 3">
    <name type="scientific">Mucuna pruriens</name>
    <name type="common">Velvet bean</name>
    <name type="synonym">Dolichos pruriens</name>
    <dbReference type="NCBI Taxonomy" id="157652"/>
    <lineage>
        <taxon>Eukaryota</taxon>
        <taxon>Viridiplantae</taxon>
        <taxon>Streptophyta</taxon>
        <taxon>Embryophyta</taxon>
        <taxon>Tracheophyta</taxon>
        <taxon>Spermatophyta</taxon>
        <taxon>Magnoliopsida</taxon>
        <taxon>eudicotyledons</taxon>
        <taxon>Gunneridae</taxon>
        <taxon>Pentapetalae</taxon>
        <taxon>rosids</taxon>
        <taxon>fabids</taxon>
        <taxon>Fabales</taxon>
        <taxon>Fabaceae</taxon>
        <taxon>Papilionoideae</taxon>
        <taxon>50 kb inversion clade</taxon>
        <taxon>NPAAA clade</taxon>
        <taxon>indigoferoid/millettioid clade</taxon>
        <taxon>Phaseoleae</taxon>
        <taxon>Mucuna</taxon>
    </lineage>
</organism>
<feature type="non-terminal residue" evidence="2">
    <location>
        <position position="1"/>
    </location>
</feature>
<feature type="domain" description="Reverse transcriptase Ty1/copia-type" evidence="1">
    <location>
        <begin position="104"/>
        <end position="163"/>
    </location>
</feature>
<gene>
    <name evidence="2" type="ORF">CR513_34844</name>
</gene>
<dbReference type="Proteomes" id="UP000257109">
    <property type="component" value="Unassembled WGS sequence"/>
</dbReference>
<dbReference type="Pfam" id="PF07727">
    <property type="entry name" value="RVT_2"/>
    <property type="match status" value="1"/>
</dbReference>
<evidence type="ECO:0000313" key="3">
    <source>
        <dbReference type="Proteomes" id="UP000257109"/>
    </source>
</evidence>
<dbReference type="EMBL" id="QJKJ01007134">
    <property type="protein sequence ID" value="RDX84152.1"/>
    <property type="molecule type" value="Genomic_DNA"/>
</dbReference>
<evidence type="ECO:0000313" key="2">
    <source>
        <dbReference type="EMBL" id="RDX84152.1"/>
    </source>
</evidence>
<proteinExistence type="predicted"/>
<name>A0A371G0W0_MUCPR</name>
<comment type="caution">
    <text evidence="2">The sequence shown here is derived from an EMBL/GenBank/DDBJ whole genome shotgun (WGS) entry which is preliminary data.</text>
</comment>
<evidence type="ECO:0000259" key="1">
    <source>
        <dbReference type="Pfam" id="PF07727"/>
    </source>
</evidence>
<reference evidence="2" key="1">
    <citation type="submission" date="2018-05" db="EMBL/GenBank/DDBJ databases">
        <title>Draft genome of Mucuna pruriens seed.</title>
        <authorList>
            <person name="Nnadi N.E."/>
            <person name="Vos R."/>
            <person name="Hasami M.H."/>
            <person name="Devisetty U.K."/>
            <person name="Aguiy J.C."/>
        </authorList>
    </citation>
    <scope>NUCLEOTIDE SEQUENCE [LARGE SCALE GENOMIC DNA]</scope>
    <source>
        <strain evidence="2">JCA_2017</strain>
    </source>
</reference>